<gene>
    <name evidence="2" type="ORF">LCGC14_0898520</name>
</gene>
<evidence type="ECO:0000313" key="2">
    <source>
        <dbReference type="EMBL" id="KKN24076.1"/>
    </source>
</evidence>
<evidence type="ECO:0000256" key="1">
    <source>
        <dbReference type="SAM" id="Phobius"/>
    </source>
</evidence>
<accession>A0A0F9RG72</accession>
<keyword evidence="1" id="KW-1133">Transmembrane helix</keyword>
<feature type="transmembrane region" description="Helical" evidence="1">
    <location>
        <begin position="6"/>
        <end position="23"/>
    </location>
</feature>
<keyword evidence="1" id="KW-0812">Transmembrane</keyword>
<protein>
    <submittedName>
        <fullName evidence="2">Uncharacterized protein</fullName>
    </submittedName>
</protein>
<name>A0A0F9RG72_9ZZZZ</name>
<keyword evidence="1" id="KW-0472">Membrane</keyword>
<proteinExistence type="predicted"/>
<reference evidence="2" key="1">
    <citation type="journal article" date="2015" name="Nature">
        <title>Complex archaea that bridge the gap between prokaryotes and eukaryotes.</title>
        <authorList>
            <person name="Spang A."/>
            <person name="Saw J.H."/>
            <person name="Jorgensen S.L."/>
            <person name="Zaremba-Niedzwiedzka K."/>
            <person name="Martijn J."/>
            <person name="Lind A.E."/>
            <person name="van Eijk R."/>
            <person name="Schleper C."/>
            <person name="Guy L."/>
            <person name="Ettema T.J."/>
        </authorList>
    </citation>
    <scope>NUCLEOTIDE SEQUENCE</scope>
</reference>
<comment type="caution">
    <text evidence="2">The sequence shown here is derived from an EMBL/GenBank/DDBJ whole genome shotgun (WGS) entry which is preliminary data.</text>
</comment>
<organism evidence="2">
    <name type="scientific">marine sediment metagenome</name>
    <dbReference type="NCBI Taxonomy" id="412755"/>
    <lineage>
        <taxon>unclassified sequences</taxon>
        <taxon>metagenomes</taxon>
        <taxon>ecological metagenomes</taxon>
    </lineage>
</organism>
<dbReference type="AlphaFoldDB" id="A0A0F9RG72"/>
<dbReference type="EMBL" id="LAZR01002911">
    <property type="protein sequence ID" value="KKN24076.1"/>
    <property type="molecule type" value="Genomic_DNA"/>
</dbReference>
<sequence>MNYEILAIVGLVAAALMAGLWWGERGRRKAAENWAVTGTPDAPKAVSMAPSKEAEDRFAESVQEYSKESVDRGVAEIMEAAREKGVSISEEDARREVETMFYGEDVNSP</sequence>